<gene>
    <name evidence="5" type="ORF">PECAL_3P04220</name>
</gene>
<dbReference type="InterPro" id="IPR027372">
    <property type="entry name" value="Phytase-like_dom"/>
</dbReference>
<keyword evidence="6" id="KW-1185">Reference proteome</keyword>
<evidence type="ECO:0000313" key="6">
    <source>
        <dbReference type="Proteomes" id="UP000789595"/>
    </source>
</evidence>
<evidence type="ECO:0000256" key="1">
    <source>
        <dbReference type="SAM" id="MobiDB-lite"/>
    </source>
</evidence>
<accession>A0A8J2X1L4</accession>
<keyword evidence="2" id="KW-0472">Membrane</keyword>
<proteinExistence type="predicted"/>
<evidence type="ECO:0000313" key="5">
    <source>
        <dbReference type="EMBL" id="CAH0370526.1"/>
    </source>
</evidence>
<comment type="caution">
    <text evidence="5">The sequence shown here is derived from an EMBL/GenBank/DDBJ whole genome shotgun (WGS) entry which is preliminary data.</text>
</comment>
<organism evidence="5 6">
    <name type="scientific">Pelagomonas calceolata</name>
    <dbReference type="NCBI Taxonomy" id="35677"/>
    <lineage>
        <taxon>Eukaryota</taxon>
        <taxon>Sar</taxon>
        <taxon>Stramenopiles</taxon>
        <taxon>Ochrophyta</taxon>
        <taxon>Pelagophyceae</taxon>
        <taxon>Pelagomonadales</taxon>
        <taxon>Pelagomonadaceae</taxon>
        <taxon>Pelagomonas</taxon>
    </lineage>
</organism>
<feature type="region of interest" description="Disordered" evidence="1">
    <location>
        <begin position="429"/>
        <end position="448"/>
    </location>
</feature>
<name>A0A8J2X1L4_9STRA</name>
<dbReference type="EMBL" id="CAKKNE010000003">
    <property type="protein sequence ID" value="CAH0370526.1"/>
    <property type="molecule type" value="Genomic_DNA"/>
</dbReference>
<keyword evidence="3" id="KW-0732">Signal</keyword>
<feature type="chain" id="PRO_5035194211" description="Phytase-like domain-containing protein" evidence="3">
    <location>
        <begin position="24"/>
        <end position="448"/>
    </location>
</feature>
<feature type="domain" description="Phytase-like" evidence="4">
    <location>
        <begin position="63"/>
        <end position="329"/>
    </location>
</feature>
<protein>
    <recommendedName>
        <fullName evidence="4">Phytase-like domain-containing protein</fullName>
    </recommendedName>
</protein>
<keyword evidence="2" id="KW-1133">Transmembrane helix</keyword>
<reference evidence="5" key="1">
    <citation type="submission" date="2021-11" db="EMBL/GenBank/DDBJ databases">
        <authorList>
            <consortium name="Genoscope - CEA"/>
            <person name="William W."/>
        </authorList>
    </citation>
    <scope>NUCLEOTIDE SEQUENCE</scope>
</reference>
<dbReference type="Proteomes" id="UP000789595">
    <property type="component" value="Unassembled WGS sequence"/>
</dbReference>
<sequence length="448" mass="48114">MLRRGRSRTALAAAAALLPLTGAVEVTAALALLPLATAFEVTEVKVLASQLLPVGYNLRDGQTLSELSACRFVDTDTALFVDDKGALVEADVVLDPFEINPIRRTALQPSADSEGIAIERDGTVLVSTEAHQHKGSELSVIEVDPITGSVLGAPFAPPQDAITRVLDNKGFEALTLASGRALGLDDQTYVATTPEYALNGDDETHHDVYAWSLDEGSLTNPPLPSSTISYTASVLDGTPLGVVEFEALAASLLVLERTFQTTNTIRLYEAAVSDGVFDKKLLIEWDVNGMRTGDGKTISSLAVDNYEGMCLCPDIHGSERRLILVNDDNDNMDQIGTQFVLLALATGSDTVIDSNRGYASFRLFLIVVAIGSSIAVCCAGIRYEVRRRKTPHISGDPGVMLSNLRFDADLVIPPRLTVPARSMARVPKKKGYEKIGRQESGEREPAMV</sequence>
<dbReference type="OrthoDB" id="10549016at2759"/>
<dbReference type="AlphaFoldDB" id="A0A8J2X1L4"/>
<feature type="signal peptide" evidence="3">
    <location>
        <begin position="1"/>
        <end position="23"/>
    </location>
</feature>
<feature type="transmembrane region" description="Helical" evidence="2">
    <location>
        <begin position="361"/>
        <end position="381"/>
    </location>
</feature>
<evidence type="ECO:0000256" key="2">
    <source>
        <dbReference type="SAM" id="Phobius"/>
    </source>
</evidence>
<dbReference type="Pfam" id="PF13449">
    <property type="entry name" value="Phytase-like"/>
    <property type="match status" value="1"/>
</dbReference>
<evidence type="ECO:0000256" key="3">
    <source>
        <dbReference type="SAM" id="SignalP"/>
    </source>
</evidence>
<keyword evidence="2" id="KW-0812">Transmembrane</keyword>
<feature type="compositionally biased region" description="Basic and acidic residues" evidence="1">
    <location>
        <begin position="430"/>
        <end position="448"/>
    </location>
</feature>
<evidence type="ECO:0000259" key="4">
    <source>
        <dbReference type="Pfam" id="PF13449"/>
    </source>
</evidence>